<dbReference type="PANTHER" id="PTHR21704">
    <property type="entry name" value="NIPPED-B-LIKE PROTEIN DELANGIN SCC2-RELATED"/>
    <property type="match status" value="1"/>
</dbReference>
<evidence type="ECO:0000313" key="3">
    <source>
        <dbReference type="Proteomes" id="UP001209878"/>
    </source>
</evidence>
<protein>
    <submittedName>
        <fullName evidence="2">Uncharacterized protein</fullName>
    </submittedName>
</protein>
<proteinExistence type="predicted"/>
<dbReference type="GO" id="GO:0010468">
    <property type="term" value="P:regulation of gene expression"/>
    <property type="evidence" value="ECO:0007669"/>
    <property type="project" value="InterPro"/>
</dbReference>
<dbReference type="GO" id="GO:0090694">
    <property type="term" value="C:Scc2-Scc4 cohesin loading complex"/>
    <property type="evidence" value="ECO:0007669"/>
    <property type="project" value="TreeGrafter"/>
</dbReference>
<feature type="chain" id="PRO_5042178279" evidence="1">
    <location>
        <begin position="31"/>
        <end position="216"/>
    </location>
</feature>
<accession>A0AAD9KQD5</accession>
<keyword evidence="3" id="KW-1185">Reference proteome</keyword>
<dbReference type="GO" id="GO:0061775">
    <property type="term" value="F:cohesin loader activity"/>
    <property type="evidence" value="ECO:0007669"/>
    <property type="project" value="InterPro"/>
</dbReference>
<dbReference type="GO" id="GO:0034087">
    <property type="term" value="P:establishment of mitotic sister chromatid cohesion"/>
    <property type="evidence" value="ECO:0007669"/>
    <property type="project" value="TreeGrafter"/>
</dbReference>
<comment type="caution">
    <text evidence="2">The sequence shown here is derived from an EMBL/GenBank/DDBJ whole genome shotgun (WGS) entry which is preliminary data.</text>
</comment>
<evidence type="ECO:0000256" key="1">
    <source>
        <dbReference type="SAM" id="SignalP"/>
    </source>
</evidence>
<dbReference type="GO" id="GO:0071169">
    <property type="term" value="P:establishment of protein localization to chromatin"/>
    <property type="evidence" value="ECO:0007669"/>
    <property type="project" value="TreeGrafter"/>
</dbReference>
<dbReference type="InterPro" id="IPR033031">
    <property type="entry name" value="Scc2/Nipped-B"/>
</dbReference>
<evidence type="ECO:0000313" key="2">
    <source>
        <dbReference type="EMBL" id="KAK2175424.1"/>
    </source>
</evidence>
<reference evidence="2" key="1">
    <citation type="journal article" date="2023" name="Mol. Biol. Evol.">
        <title>Third-Generation Sequencing Reveals the Adaptive Role of the Epigenome in Three Deep-Sea Polychaetes.</title>
        <authorList>
            <person name="Perez M."/>
            <person name="Aroh O."/>
            <person name="Sun Y."/>
            <person name="Lan Y."/>
            <person name="Juniper S.K."/>
            <person name="Young C.R."/>
            <person name="Angers B."/>
            <person name="Qian P.Y."/>
        </authorList>
    </citation>
    <scope>NUCLEOTIDE SEQUENCE</scope>
    <source>
        <strain evidence="2">R07B-5</strain>
    </source>
</reference>
<organism evidence="2 3">
    <name type="scientific">Ridgeia piscesae</name>
    <name type="common">Tubeworm</name>
    <dbReference type="NCBI Taxonomy" id="27915"/>
    <lineage>
        <taxon>Eukaryota</taxon>
        <taxon>Metazoa</taxon>
        <taxon>Spiralia</taxon>
        <taxon>Lophotrochozoa</taxon>
        <taxon>Annelida</taxon>
        <taxon>Polychaeta</taxon>
        <taxon>Sedentaria</taxon>
        <taxon>Canalipalpata</taxon>
        <taxon>Sabellida</taxon>
        <taxon>Siboglinidae</taxon>
        <taxon>Ridgeia</taxon>
    </lineage>
</organism>
<dbReference type="GO" id="GO:0003682">
    <property type="term" value="F:chromatin binding"/>
    <property type="evidence" value="ECO:0007669"/>
    <property type="project" value="TreeGrafter"/>
</dbReference>
<dbReference type="AlphaFoldDB" id="A0AAD9KQD5"/>
<dbReference type="Proteomes" id="UP001209878">
    <property type="component" value="Unassembled WGS sequence"/>
</dbReference>
<feature type="signal peptide" evidence="1">
    <location>
        <begin position="1"/>
        <end position="30"/>
    </location>
</feature>
<gene>
    <name evidence="2" type="ORF">NP493_733g00016</name>
</gene>
<sequence length="216" mass="24746">MTLGVVMFIFCRHRRVNLLLFLQVFFPGAADDDRAKLEDDDDEELNTLLERMPEDMTALPNLFMMSQGCILLLMLKQHLKELYRFTDSKIHRYSPTEQAKVWDKPLNRKAKMTFNPSQAMDLTQMMTMTFPHPPLSPVMAPQPLQARHLVARQGVMQRTQHKVALKLANHKTQNQLPLLIFSGDGDGDNGGQKVEIPKAPLSLMAYHKRSMSSHHP</sequence>
<dbReference type="GO" id="GO:0140588">
    <property type="term" value="P:chromatin looping"/>
    <property type="evidence" value="ECO:0007669"/>
    <property type="project" value="InterPro"/>
</dbReference>
<dbReference type="GO" id="GO:1990414">
    <property type="term" value="P:replication-born double-strand break repair via sister chromatid exchange"/>
    <property type="evidence" value="ECO:0007669"/>
    <property type="project" value="TreeGrafter"/>
</dbReference>
<keyword evidence="1" id="KW-0732">Signal</keyword>
<feature type="non-terminal residue" evidence="2">
    <location>
        <position position="1"/>
    </location>
</feature>
<dbReference type="EMBL" id="JAODUO010000731">
    <property type="protein sequence ID" value="KAK2175424.1"/>
    <property type="molecule type" value="Genomic_DNA"/>
</dbReference>
<name>A0AAD9KQD5_RIDPI</name>
<dbReference type="PANTHER" id="PTHR21704:SF18">
    <property type="entry name" value="NIPPED-B-LIKE PROTEIN"/>
    <property type="match status" value="1"/>
</dbReference>